<keyword evidence="7" id="KW-0805">Transcription regulation</keyword>
<dbReference type="SMART" id="SM00355">
    <property type="entry name" value="ZnF_C2H2"/>
    <property type="match status" value="5"/>
</dbReference>
<dbReference type="KEGG" id="aju:106969059"/>
<comment type="similarity">
    <text evidence="2">Belongs to the krueppel C2H2-type zinc-finger protein family.</text>
</comment>
<feature type="domain" description="C2H2-type" evidence="12">
    <location>
        <begin position="209"/>
        <end position="236"/>
    </location>
</feature>
<feature type="domain" description="C2H2-type" evidence="12">
    <location>
        <begin position="181"/>
        <end position="208"/>
    </location>
</feature>
<dbReference type="GeneID" id="106969059"/>
<feature type="domain" description="C2H2-type" evidence="12">
    <location>
        <begin position="265"/>
        <end position="292"/>
    </location>
</feature>
<evidence type="ECO:0000256" key="11">
    <source>
        <dbReference type="PROSITE-ProRule" id="PRU00042"/>
    </source>
</evidence>
<evidence type="ECO:0000256" key="9">
    <source>
        <dbReference type="ARBA" id="ARBA00023163"/>
    </source>
</evidence>
<dbReference type="PANTHER" id="PTHR23226">
    <property type="entry name" value="ZINC FINGER AND SCAN DOMAIN-CONTAINING"/>
    <property type="match status" value="1"/>
</dbReference>
<evidence type="ECO:0000256" key="1">
    <source>
        <dbReference type="ARBA" id="ARBA00004123"/>
    </source>
</evidence>
<evidence type="ECO:0000256" key="10">
    <source>
        <dbReference type="ARBA" id="ARBA00023242"/>
    </source>
</evidence>
<gene>
    <name evidence="14" type="primary">LOC106969059</name>
</gene>
<evidence type="ECO:0000259" key="12">
    <source>
        <dbReference type="PROSITE" id="PS50157"/>
    </source>
</evidence>
<evidence type="ECO:0000256" key="6">
    <source>
        <dbReference type="ARBA" id="ARBA00022833"/>
    </source>
</evidence>
<dbReference type="FunFam" id="3.30.160.60:FF:000638">
    <property type="entry name" value="Zinc finger protein 184"/>
    <property type="match status" value="1"/>
</dbReference>
<keyword evidence="8" id="KW-0238">DNA-binding</keyword>
<dbReference type="Gene3D" id="3.30.160.60">
    <property type="entry name" value="Classic Zinc Finger"/>
    <property type="match status" value="5"/>
</dbReference>
<dbReference type="InterPro" id="IPR013087">
    <property type="entry name" value="Znf_C2H2_type"/>
</dbReference>
<keyword evidence="4" id="KW-0677">Repeat</keyword>
<dbReference type="InterPro" id="IPR036236">
    <property type="entry name" value="Znf_C2H2_sf"/>
</dbReference>
<accession>A0A6I9ZIZ6</accession>
<dbReference type="AlphaFoldDB" id="A0A6I9ZIZ6"/>
<dbReference type="FunFam" id="3.30.160.60:FF:000914">
    <property type="entry name" value="Zinc finger protein 16"/>
    <property type="match status" value="1"/>
</dbReference>
<evidence type="ECO:0000256" key="4">
    <source>
        <dbReference type="ARBA" id="ARBA00022737"/>
    </source>
</evidence>
<dbReference type="GO" id="GO:0000981">
    <property type="term" value="F:DNA-binding transcription factor activity, RNA polymerase II-specific"/>
    <property type="evidence" value="ECO:0007669"/>
    <property type="project" value="TreeGrafter"/>
</dbReference>
<name>A0A6I9ZIZ6_ACIJB</name>
<evidence type="ECO:0000256" key="7">
    <source>
        <dbReference type="ARBA" id="ARBA00023015"/>
    </source>
</evidence>
<evidence type="ECO:0000313" key="14">
    <source>
        <dbReference type="RefSeq" id="XP_014921034.1"/>
    </source>
</evidence>
<keyword evidence="10" id="KW-0539">Nucleus</keyword>
<feature type="domain" description="C2H2-type" evidence="12">
    <location>
        <begin position="237"/>
        <end position="264"/>
    </location>
</feature>
<keyword evidence="6" id="KW-0862">Zinc</keyword>
<evidence type="ECO:0000256" key="8">
    <source>
        <dbReference type="ARBA" id="ARBA00023125"/>
    </source>
</evidence>
<dbReference type="FunFam" id="3.30.160.60:FF:002343">
    <property type="entry name" value="Zinc finger protein 33A"/>
    <property type="match status" value="1"/>
</dbReference>
<evidence type="ECO:0000313" key="13">
    <source>
        <dbReference type="Proteomes" id="UP001652583"/>
    </source>
</evidence>
<evidence type="ECO:0000256" key="3">
    <source>
        <dbReference type="ARBA" id="ARBA00022723"/>
    </source>
</evidence>
<feature type="domain" description="C2H2-type" evidence="12">
    <location>
        <begin position="153"/>
        <end position="180"/>
    </location>
</feature>
<dbReference type="FunFam" id="3.30.160.60:FF:001498">
    <property type="entry name" value="Zinc finger protein 404"/>
    <property type="match status" value="1"/>
</dbReference>
<reference evidence="14" key="1">
    <citation type="submission" date="2025-08" db="UniProtKB">
        <authorList>
            <consortium name="RefSeq"/>
        </authorList>
    </citation>
    <scope>IDENTIFICATION</scope>
    <source>
        <tissue evidence="14">Blood</tissue>
    </source>
</reference>
<dbReference type="Pfam" id="PF00096">
    <property type="entry name" value="zf-C2H2"/>
    <property type="match status" value="5"/>
</dbReference>
<dbReference type="GO" id="GO:0000978">
    <property type="term" value="F:RNA polymerase II cis-regulatory region sequence-specific DNA binding"/>
    <property type="evidence" value="ECO:0007669"/>
    <property type="project" value="TreeGrafter"/>
</dbReference>
<dbReference type="PROSITE" id="PS50157">
    <property type="entry name" value="ZINC_FINGER_C2H2_2"/>
    <property type="match status" value="5"/>
</dbReference>
<keyword evidence="5 11" id="KW-0863">Zinc-finger</keyword>
<comment type="subcellular location">
    <subcellularLocation>
        <location evidence="1">Nucleus</location>
    </subcellularLocation>
</comment>
<dbReference type="GO" id="GO:0005634">
    <property type="term" value="C:nucleus"/>
    <property type="evidence" value="ECO:0007669"/>
    <property type="project" value="UniProtKB-SubCell"/>
</dbReference>
<dbReference type="SUPFAM" id="SSF57667">
    <property type="entry name" value="beta-beta-alpha zinc fingers"/>
    <property type="match status" value="3"/>
</dbReference>
<dbReference type="Proteomes" id="UP001652583">
    <property type="component" value="Chromosome A2"/>
</dbReference>
<dbReference type="RefSeq" id="XP_014921034.1">
    <property type="nucleotide sequence ID" value="XM_015065548.3"/>
</dbReference>
<protein>
    <submittedName>
        <fullName evidence="14">Zinc finger protein 502 isoform X3</fullName>
    </submittedName>
</protein>
<dbReference type="FunFam" id="3.30.160.60:FF:000427">
    <property type="entry name" value="Zinc finger with KRAB and SCAN domains 7"/>
    <property type="match status" value="1"/>
</dbReference>
<keyword evidence="3" id="KW-0479">Metal-binding</keyword>
<dbReference type="PROSITE" id="PS00028">
    <property type="entry name" value="ZINC_FINGER_C2H2_1"/>
    <property type="match status" value="5"/>
</dbReference>
<organism evidence="13 14">
    <name type="scientific">Acinonyx jubatus</name>
    <name type="common">Cheetah</name>
    <dbReference type="NCBI Taxonomy" id="32536"/>
    <lineage>
        <taxon>Eukaryota</taxon>
        <taxon>Metazoa</taxon>
        <taxon>Chordata</taxon>
        <taxon>Craniata</taxon>
        <taxon>Vertebrata</taxon>
        <taxon>Euteleostomi</taxon>
        <taxon>Mammalia</taxon>
        <taxon>Eutheria</taxon>
        <taxon>Laurasiatheria</taxon>
        <taxon>Carnivora</taxon>
        <taxon>Feliformia</taxon>
        <taxon>Felidae</taxon>
        <taxon>Felinae</taxon>
        <taxon>Acinonyx</taxon>
    </lineage>
</organism>
<keyword evidence="9" id="KW-0804">Transcription</keyword>
<evidence type="ECO:0000256" key="5">
    <source>
        <dbReference type="ARBA" id="ARBA00022771"/>
    </source>
</evidence>
<evidence type="ECO:0000256" key="2">
    <source>
        <dbReference type="ARBA" id="ARBA00006991"/>
    </source>
</evidence>
<keyword evidence="13" id="KW-1185">Reference proteome</keyword>
<proteinExistence type="inferred from homology"/>
<dbReference type="PANTHER" id="PTHR23226:SF366">
    <property type="entry name" value="ZINC FINGER PROTEIN ZFP2"/>
    <property type="match status" value="1"/>
</dbReference>
<sequence length="325" mass="36932">MLNMQGAEEQELGREVCPDLMSKSVPEQDVSEIDSPGIVAKRLQDDAYQDSTFGEKYACESMKENPSGEVPGSCLFKEGGFGGITFIHKEASPEMISQEYNFERSLLLTSSFVTHLRVSTQESLHQWETSSIHTNEISDQSKCPTLSTQKKPWECNECGKTFTQSSSLTQHQRTHTGERPYACEECGKAFSRSSFLVQHQRIHTGVKPYGCEQCGKTFRCRSFLTQHQRIHTGEKPYKCNECGNSFRNHSHLTEHQRIHTGEKPYKCNRCGKAFNQNTHLIHHQRIHTDFCPPSREGSRRQTSVACVPNSLSLGYCDLYILLRRG</sequence>
<dbReference type="GO" id="GO:0008270">
    <property type="term" value="F:zinc ion binding"/>
    <property type="evidence" value="ECO:0007669"/>
    <property type="project" value="UniProtKB-KW"/>
</dbReference>